<evidence type="ECO:0000256" key="3">
    <source>
        <dbReference type="SAM" id="MobiDB-lite"/>
    </source>
</evidence>
<dbReference type="PANTHER" id="PTHR31001:SF40">
    <property type="entry name" value="ZN(II)2CYS6 TRANSCRIPTION FACTOR (EUROFUNG)"/>
    <property type="match status" value="1"/>
</dbReference>
<organism evidence="5 6">
    <name type="scientific">Pochonia chlamydosporia 170</name>
    <dbReference type="NCBI Taxonomy" id="1380566"/>
    <lineage>
        <taxon>Eukaryota</taxon>
        <taxon>Fungi</taxon>
        <taxon>Dikarya</taxon>
        <taxon>Ascomycota</taxon>
        <taxon>Pezizomycotina</taxon>
        <taxon>Sordariomycetes</taxon>
        <taxon>Hypocreomycetidae</taxon>
        <taxon>Hypocreales</taxon>
        <taxon>Clavicipitaceae</taxon>
        <taxon>Pochonia</taxon>
    </lineage>
</organism>
<keyword evidence="2" id="KW-0539">Nucleus</keyword>
<feature type="region of interest" description="Disordered" evidence="3">
    <location>
        <begin position="48"/>
        <end position="96"/>
    </location>
</feature>
<protein>
    <submittedName>
        <fullName evidence="5">C6 transcription factor</fullName>
    </submittedName>
</protein>
<dbReference type="SMART" id="SM00066">
    <property type="entry name" value="GAL4"/>
    <property type="match status" value="1"/>
</dbReference>
<evidence type="ECO:0000256" key="1">
    <source>
        <dbReference type="ARBA" id="ARBA00004123"/>
    </source>
</evidence>
<comment type="subcellular location">
    <subcellularLocation>
        <location evidence="1">Nucleus</location>
    </subcellularLocation>
</comment>
<dbReference type="Gene3D" id="4.10.240.10">
    <property type="entry name" value="Zn(2)-C6 fungal-type DNA-binding domain"/>
    <property type="match status" value="1"/>
</dbReference>
<dbReference type="Proteomes" id="UP000078397">
    <property type="component" value="Unassembled WGS sequence"/>
</dbReference>
<accession>A0A179FXR4</accession>
<dbReference type="SUPFAM" id="SSF57701">
    <property type="entry name" value="Zn2/Cys6 DNA-binding domain"/>
    <property type="match status" value="1"/>
</dbReference>
<dbReference type="GO" id="GO:0000981">
    <property type="term" value="F:DNA-binding transcription factor activity, RNA polymerase II-specific"/>
    <property type="evidence" value="ECO:0007669"/>
    <property type="project" value="InterPro"/>
</dbReference>
<dbReference type="GO" id="GO:0008270">
    <property type="term" value="F:zinc ion binding"/>
    <property type="evidence" value="ECO:0007669"/>
    <property type="project" value="InterPro"/>
</dbReference>
<dbReference type="CDD" id="cd00067">
    <property type="entry name" value="GAL4"/>
    <property type="match status" value="1"/>
</dbReference>
<dbReference type="EMBL" id="LSBJ02000002">
    <property type="protein sequence ID" value="OAQ69891.1"/>
    <property type="molecule type" value="Genomic_DNA"/>
</dbReference>
<comment type="caution">
    <text evidence="5">The sequence shown here is derived from an EMBL/GenBank/DDBJ whole genome shotgun (WGS) entry which is preliminary data.</text>
</comment>
<reference evidence="5 6" key="1">
    <citation type="journal article" date="2016" name="PLoS Pathog.">
        <title>Biosynthesis of antibiotic leucinostatins in bio-control fungus Purpureocillium lilacinum and their inhibition on phytophthora revealed by genome mining.</title>
        <authorList>
            <person name="Wang G."/>
            <person name="Liu Z."/>
            <person name="Lin R."/>
            <person name="Li E."/>
            <person name="Mao Z."/>
            <person name="Ling J."/>
            <person name="Yang Y."/>
            <person name="Yin W.B."/>
            <person name="Xie B."/>
        </authorList>
    </citation>
    <scope>NUCLEOTIDE SEQUENCE [LARGE SCALE GENOMIC DNA]</scope>
    <source>
        <strain evidence="5">170</strain>
    </source>
</reference>
<proteinExistence type="predicted"/>
<evidence type="ECO:0000256" key="2">
    <source>
        <dbReference type="ARBA" id="ARBA00023242"/>
    </source>
</evidence>
<dbReference type="RefSeq" id="XP_018146428.1">
    <property type="nucleotide sequence ID" value="XM_018282094.1"/>
</dbReference>
<sequence>MSGEVGRPLLSRRNGRPVACTPCRARKVACDHQRPICNRCRKRRQSDQCRYPEISTSSTTPTDDSPHAATGASSGPATNPVLPPRPPNLTSSSPSPGFFGFTSSTSIFEETESALALLLGSTHVGSPKPSGTEQNEVTISFGQLPVPLRETCLVVLRCLPGQSNEQMVYSGTSGEARGWADIAVGRIMQSLQVNFGDILAQGNAGLAAMSEILCSNTRRPMYDECVNSQEWLDQFCGKNLRWESIGLLWANLARISNVMDAMRNPILQFITEGKESMETARTCLENCIQLARHFTEANDLLLDLWKRFATLCSVIDGDAEMSSHAPHGVSVAMLTYMGLHVLENGPTYIPTLCSENKRRLAAMVFSGDKLGVAFTGRPPLISRRYYSTPLPLDIKDEDLAADEATLLKAFYSLDEEGWNTEGRLYPSTMMRARSIISFIRDELTEVALGKGVYVTIDQLLNIKERACATSSQFPSGLVYNPNEVDDMASDPKLVYLKIITHLDYLQNIFFAERLLLRHGHLDDGDLLVTSFEMVILTLKLWIHKDRFSDLSMLRNYEWLVMAYGAPGGGILCQELLYPTFSGTHHKNAELTRSSIVQQLSLLIGFLDWVRPCAPNGALCADAKTVIQRILDHHLNSTSGGEDIIDSMDWGVFPQPDFNFQLLDTFEWMRTDGG</sequence>
<name>A0A179FXR4_METCM</name>
<dbReference type="PROSITE" id="PS50048">
    <property type="entry name" value="ZN2_CY6_FUNGAL_2"/>
    <property type="match status" value="1"/>
</dbReference>
<evidence type="ECO:0000313" key="5">
    <source>
        <dbReference type="EMBL" id="OAQ69891.1"/>
    </source>
</evidence>
<dbReference type="PROSITE" id="PS00463">
    <property type="entry name" value="ZN2_CY6_FUNGAL_1"/>
    <property type="match status" value="1"/>
</dbReference>
<gene>
    <name evidence="5" type="ORF">VFPPC_02447</name>
</gene>
<dbReference type="KEGG" id="pchm:VFPPC_02447"/>
<dbReference type="Pfam" id="PF00172">
    <property type="entry name" value="Zn_clus"/>
    <property type="match status" value="1"/>
</dbReference>
<dbReference type="GO" id="GO:0005634">
    <property type="term" value="C:nucleus"/>
    <property type="evidence" value="ECO:0007669"/>
    <property type="project" value="UniProtKB-SubCell"/>
</dbReference>
<evidence type="ECO:0000259" key="4">
    <source>
        <dbReference type="PROSITE" id="PS50048"/>
    </source>
</evidence>
<dbReference type="PANTHER" id="PTHR31001">
    <property type="entry name" value="UNCHARACTERIZED TRANSCRIPTIONAL REGULATORY PROTEIN"/>
    <property type="match status" value="1"/>
</dbReference>
<dbReference type="AlphaFoldDB" id="A0A179FXR4"/>
<dbReference type="OrthoDB" id="4898680at2759"/>
<dbReference type="STRING" id="1380566.A0A179FXR4"/>
<dbReference type="GeneID" id="28846088"/>
<dbReference type="InterPro" id="IPR036864">
    <property type="entry name" value="Zn2-C6_fun-type_DNA-bd_sf"/>
</dbReference>
<keyword evidence="6" id="KW-1185">Reference proteome</keyword>
<dbReference type="InterPro" id="IPR001138">
    <property type="entry name" value="Zn2Cys6_DnaBD"/>
</dbReference>
<dbReference type="InterPro" id="IPR050613">
    <property type="entry name" value="Sec_Metabolite_Reg"/>
</dbReference>
<evidence type="ECO:0000313" key="6">
    <source>
        <dbReference type="Proteomes" id="UP000078397"/>
    </source>
</evidence>
<feature type="domain" description="Zn(2)-C6 fungal-type" evidence="4">
    <location>
        <begin position="19"/>
        <end position="51"/>
    </location>
</feature>
<dbReference type="CDD" id="cd12148">
    <property type="entry name" value="fungal_TF_MHR"/>
    <property type="match status" value="1"/>
</dbReference>